<accession>A0A975SLC4</accession>
<evidence type="ECO:0000256" key="1">
    <source>
        <dbReference type="SAM" id="MobiDB-lite"/>
    </source>
</evidence>
<dbReference type="Pfam" id="PF03646">
    <property type="entry name" value="FlaG"/>
    <property type="match status" value="1"/>
</dbReference>
<evidence type="ECO:0000313" key="2">
    <source>
        <dbReference type="EMBL" id="QWT48432.1"/>
    </source>
</evidence>
<keyword evidence="2" id="KW-0282">Flagellum</keyword>
<dbReference type="AlphaFoldDB" id="A0A975SLC4"/>
<dbReference type="RefSeq" id="WP_216129031.1">
    <property type="nucleotide sequence ID" value="NZ_CP064782.1"/>
</dbReference>
<name>A0A975SLC4_9RHOO</name>
<dbReference type="PANTHER" id="PTHR37166">
    <property type="entry name" value="PROTEIN FLAG"/>
    <property type="match status" value="1"/>
</dbReference>
<reference evidence="2" key="1">
    <citation type="submission" date="2020-11" db="EMBL/GenBank/DDBJ databases">
        <title>Azospira inquinata sp. nov.</title>
        <authorList>
            <person name="Moe W.M."/>
            <person name="Mikes M.C."/>
        </authorList>
    </citation>
    <scope>NUCLEOTIDE SEQUENCE</scope>
    <source>
        <strain evidence="2">Azo-3</strain>
    </source>
</reference>
<dbReference type="Proteomes" id="UP000683428">
    <property type="component" value="Chromosome"/>
</dbReference>
<feature type="region of interest" description="Disordered" evidence="1">
    <location>
        <begin position="1"/>
        <end position="67"/>
    </location>
</feature>
<organism evidence="2 3">
    <name type="scientific">Azospira inquinata</name>
    <dbReference type="NCBI Taxonomy" id="2785627"/>
    <lineage>
        <taxon>Bacteria</taxon>
        <taxon>Pseudomonadati</taxon>
        <taxon>Pseudomonadota</taxon>
        <taxon>Betaproteobacteria</taxon>
        <taxon>Rhodocyclales</taxon>
        <taxon>Rhodocyclaceae</taxon>
        <taxon>Azospira</taxon>
    </lineage>
</organism>
<keyword evidence="3" id="KW-1185">Reference proteome</keyword>
<sequence length="140" mass="14828">MSIQPIDTAGSNLWAYANADGSEPRSSPTPSSSVASAQTPKQVPGTNGDVAAKNGQEKKSSANPLDESALKRATDAANQAVQQIRNTDLSFSVDKGTGTIVVKIEDTKTHQLIKQIPAQEMLELAKRLKEVTGILIKDQA</sequence>
<keyword evidence="2" id="KW-0966">Cell projection</keyword>
<proteinExistence type="predicted"/>
<dbReference type="PANTHER" id="PTHR37166:SF1">
    <property type="entry name" value="PROTEIN FLAG"/>
    <property type="match status" value="1"/>
</dbReference>
<keyword evidence="2" id="KW-0969">Cilium</keyword>
<protein>
    <submittedName>
        <fullName evidence="2">Flagellar protein FlaG</fullName>
    </submittedName>
</protein>
<feature type="compositionally biased region" description="Low complexity" evidence="1">
    <location>
        <begin position="24"/>
        <end position="36"/>
    </location>
</feature>
<feature type="compositionally biased region" description="Polar residues" evidence="1">
    <location>
        <begin position="1"/>
        <end position="11"/>
    </location>
</feature>
<dbReference type="KEGG" id="aiq:Azoinq_11275"/>
<dbReference type="EMBL" id="CP064782">
    <property type="protein sequence ID" value="QWT48432.1"/>
    <property type="molecule type" value="Genomic_DNA"/>
</dbReference>
<evidence type="ECO:0000313" key="3">
    <source>
        <dbReference type="Proteomes" id="UP000683428"/>
    </source>
</evidence>
<dbReference type="InterPro" id="IPR005186">
    <property type="entry name" value="FlaG"/>
</dbReference>
<gene>
    <name evidence="2" type="ORF">Azoinq_11275</name>
</gene>